<gene>
    <name evidence="1" type="ORF">Taro_020082</name>
</gene>
<evidence type="ECO:0000313" key="2">
    <source>
        <dbReference type="Proteomes" id="UP000652761"/>
    </source>
</evidence>
<sequence length="283" mass="30165">MLQYETPSLPFMGSSVVATFRHLGLSWPIAACRGHVGSRGLPLWRHVPPRAAFVVNQACPRTSFTPSRMRAGHASSPLTLPSLSRQRFFRGQLGQTLLQHLGQGPSIVPRAFVSSNIGGRQDSLSNRGDSNFGGLFLARSRSNLSRPELRPISDSDSTRRDHRPISFGGLLPRCWSLLPTDLIGRCRSGHYVVRLGTAKRLSASLPGVDCTLADTFTSAITLAALSPTTQPTVITEVGGMGGGISPLPCGISPLGRTASPAPDSAATRGDRPVLGTELRALVR</sequence>
<evidence type="ECO:0000313" key="1">
    <source>
        <dbReference type="EMBL" id="MQL87543.1"/>
    </source>
</evidence>
<reference evidence="1" key="1">
    <citation type="submission" date="2017-07" db="EMBL/GenBank/DDBJ databases">
        <title>Taro Niue Genome Assembly and Annotation.</title>
        <authorList>
            <person name="Atibalentja N."/>
            <person name="Keating K."/>
            <person name="Fields C.J."/>
        </authorList>
    </citation>
    <scope>NUCLEOTIDE SEQUENCE</scope>
    <source>
        <strain evidence="1">Niue_2</strain>
        <tissue evidence="1">Leaf</tissue>
    </source>
</reference>
<dbReference type="EMBL" id="NMUH01000985">
    <property type="protein sequence ID" value="MQL87543.1"/>
    <property type="molecule type" value="Genomic_DNA"/>
</dbReference>
<dbReference type="AlphaFoldDB" id="A0A843V476"/>
<comment type="caution">
    <text evidence="1">The sequence shown here is derived from an EMBL/GenBank/DDBJ whole genome shotgun (WGS) entry which is preliminary data.</text>
</comment>
<name>A0A843V476_COLES</name>
<dbReference type="Proteomes" id="UP000652761">
    <property type="component" value="Unassembled WGS sequence"/>
</dbReference>
<protein>
    <submittedName>
        <fullName evidence="1">Uncharacterized protein</fullName>
    </submittedName>
</protein>
<organism evidence="1 2">
    <name type="scientific">Colocasia esculenta</name>
    <name type="common">Wild taro</name>
    <name type="synonym">Arum esculentum</name>
    <dbReference type="NCBI Taxonomy" id="4460"/>
    <lineage>
        <taxon>Eukaryota</taxon>
        <taxon>Viridiplantae</taxon>
        <taxon>Streptophyta</taxon>
        <taxon>Embryophyta</taxon>
        <taxon>Tracheophyta</taxon>
        <taxon>Spermatophyta</taxon>
        <taxon>Magnoliopsida</taxon>
        <taxon>Liliopsida</taxon>
        <taxon>Araceae</taxon>
        <taxon>Aroideae</taxon>
        <taxon>Colocasieae</taxon>
        <taxon>Colocasia</taxon>
    </lineage>
</organism>
<accession>A0A843V476</accession>
<keyword evidence="2" id="KW-1185">Reference proteome</keyword>
<proteinExistence type="predicted"/>